<sequence length="272" mass="30752">MTRRLWWRVEEILPLAEHAAATPQHRKTRQQYRAGWPDVPALIWSREPDGAWLSSNGVPIWYDRDGTEHRARAETWTHTATGATGNPTPSDGEHGFLPLRATYLDGHRTLLDLLRFARDHTVHWFGLCPDPASDETNDHYLLSVSRGDVIAPMSTWKTANVTSETVGGGTYRAMVANGHTTLDGGVLCRFPRGAVRRMADNLKRLQAGDMPGEHPMLRFDDDVVVVEWEQDRRAGTWIIREMDRVSPDANGCYAIGAYQWRWTNATLAEEQP</sequence>
<evidence type="ECO:0000313" key="1">
    <source>
        <dbReference type="EMBL" id="MFD1323265.1"/>
    </source>
</evidence>
<evidence type="ECO:0000313" key="2">
    <source>
        <dbReference type="Proteomes" id="UP001597260"/>
    </source>
</evidence>
<dbReference type="RefSeq" id="WP_377572417.1">
    <property type="nucleotide sequence ID" value="NZ_JBHTMP010000029.1"/>
</dbReference>
<comment type="caution">
    <text evidence="1">The sequence shown here is derived from an EMBL/GenBank/DDBJ whole genome shotgun (WGS) entry which is preliminary data.</text>
</comment>
<organism evidence="1 2">
    <name type="scientific">Micromonospora sonneratiae</name>
    <dbReference type="NCBI Taxonomy" id="1184706"/>
    <lineage>
        <taxon>Bacteria</taxon>
        <taxon>Bacillati</taxon>
        <taxon>Actinomycetota</taxon>
        <taxon>Actinomycetes</taxon>
        <taxon>Micromonosporales</taxon>
        <taxon>Micromonosporaceae</taxon>
        <taxon>Micromonospora</taxon>
    </lineage>
</organism>
<dbReference type="EMBL" id="JBHTMP010000029">
    <property type="protein sequence ID" value="MFD1323265.1"/>
    <property type="molecule type" value="Genomic_DNA"/>
</dbReference>
<proteinExistence type="predicted"/>
<keyword evidence="2" id="KW-1185">Reference proteome</keyword>
<name>A0ABW3YHL8_9ACTN</name>
<gene>
    <name evidence="1" type="ORF">ACFQ4H_19440</name>
</gene>
<accession>A0ABW3YHL8</accession>
<dbReference type="Proteomes" id="UP001597260">
    <property type="component" value="Unassembled WGS sequence"/>
</dbReference>
<reference evidence="2" key="1">
    <citation type="journal article" date="2019" name="Int. J. Syst. Evol. Microbiol.">
        <title>The Global Catalogue of Microorganisms (GCM) 10K type strain sequencing project: providing services to taxonomists for standard genome sequencing and annotation.</title>
        <authorList>
            <consortium name="The Broad Institute Genomics Platform"/>
            <consortium name="The Broad Institute Genome Sequencing Center for Infectious Disease"/>
            <person name="Wu L."/>
            <person name="Ma J."/>
        </authorList>
    </citation>
    <scope>NUCLEOTIDE SEQUENCE [LARGE SCALE GENOMIC DNA]</scope>
    <source>
        <strain evidence="2">JCM 31037</strain>
    </source>
</reference>
<protein>
    <submittedName>
        <fullName evidence="1">Uncharacterized protein</fullName>
    </submittedName>
</protein>